<accession>A0AC61NBZ0</accession>
<dbReference type="Proteomes" id="UP000682782">
    <property type="component" value="Chromosome"/>
</dbReference>
<evidence type="ECO:0000313" key="1">
    <source>
        <dbReference type="EMBL" id="QUC68156.1"/>
    </source>
</evidence>
<sequence length="273" mass="29728">MPNDPFAVLGLNSSATEDEIKSAYRKLAKKYHPDLNPGDKAAEEKMREVNEAYTRALQIKKTGKDPYQNPYSSSGSSGASGYYNPFGGSYGGYGSSQGSYGQGSYGGNGGQGGDPFGDFGFGFDPFSAFFGGQQGGYQQQTRYRTRNYSNPELKTAENHVLANRYHDAITQLNRVPTHDADWHALYARADMGLGNRISALDHARAAVRMAPNDPDFQALLNTIESGRQAYRQARSSGYDFRSAICSNPCLTCIVANMFCNCCLGGCGRYGMFC</sequence>
<gene>
    <name evidence="1" type="ORF">JYE49_05545</name>
</gene>
<organism evidence="1 2">
    <name type="scientific">Aristaeella hokkaidonensis</name>
    <dbReference type="NCBI Taxonomy" id="3046382"/>
    <lineage>
        <taxon>Bacteria</taxon>
        <taxon>Bacillati</taxon>
        <taxon>Bacillota</taxon>
        <taxon>Clostridia</taxon>
        <taxon>Eubacteriales</taxon>
        <taxon>Aristaeellaceae</taxon>
        <taxon>Aristaeella</taxon>
    </lineage>
</organism>
<keyword evidence="2" id="KW-1185">Reference proteome</keyword>
<protein>
    <submittedName>
        <fullName evidence="1">DnaJ domain-containing protein</fullName>
    </submittedName>
</protein>
<reference evidence="1" key="1">
    <citation type="submission" date="2021-01" db="EMBL/GenBank/DDBJ databases">
        <title>Complete genome sequence of Clostridiales bacterium R-7.</title>
        <authorList>
            <person name="Mahoney-Kurpe S.C."/>
            <person name="Palevich N."/>
            <person name="Koike S."/>
            <person name="Moon C.D."/>
            <person name="Attwood G.T."/>
        </authorList>
    </citation>
    <scope>NUCLEOTIDE SEQUENCE</scope>
    <source>
        <strain evidence="1">R-7</strain>
    </source>
</reference>
<dbReference type="EMBL" id="CP068393">
    <property type="protein sequence ID" value="QUC68156.1"/>
    <property type="molecule type" value="Genomic_DNA"/>
</dbReference>
<name>A0AC61NBZ0_9FIRM</name>
<proteinExistence type="predicted"/>
<evidence type="ECO:0000313" key="2">
    <source>
        <dbReference type="Proteomes" id="UP000682782"/>
    </source>
</evidence>